<dbReference type="EMBL" id="KN848070">
    <property type="protein sequence ID" value="KIX98705.1"/>
    <property type="molecule type" value="Genomic_DNA"/>
</dbReference>
<feature type="compositionally biased region" description="Basic and acidic residues" evidence="1">
    <location>
        <begin position="94"/>
        <end position="121"/>
    </location>
</feature>
<proteinExistence type="predicted"/>
<dbReference type="Proteomes" id="UP000053411">
    <property type="component" value="Unassembled WGS sequence"/>
</dbReference>
<dbReference type="Pfam" id="PF12720">
    <property type="entry name" value="DUF3807"/>
    <property type="match status" value="1"/>
</dbReference>
<dbReference type="AlphaFoldDB" id="A0A0D2H9Y9"/>
<protein>
    <submittedName>
        <fullName evidence="2">Uncharacterized protein</fullName>
    </submittedName>
</protein>
<evidence type="ECO:0000313" key="2">
    <source>
        <dbReference type="EMBL" id="KIX98705.1"/>
    </source>
</evidence>
<dbReference type="RefSeq" id="XP_016632828.1">
    <property type="nucleotide sequence ID" value="XM_016775669.1"/>
</dbReference>
<name>A0A0D2H9Y9_9EURO</name>
<evidence type="ECO:0000256" key="1">
    <source>
        <dbReference type="SAM" id="MobiDB-lite"/>
    </source>
</evidence>
<dbReference type="STRING" id="1442371.A0A0D2H9Y9"/>
<feature type="region of interest" description="Disordered" evidence="1">
    <location>
        <begin position="94"/>
        <end position="142"/>
    </location>
</feature>
<dbReference type="GeneID" id="27710911"/>
<sequence>MSTTIIQQGEIARLRAFHAAHFSGQPIPDLVSCPRNPVTQTESSHDVDIGGDNNSDDSVLGYYQDGVKRTLTDGQIKMFRHSEIQRLLNERRAARAKEEARAKTKESSKCDREPRKRRFEDEPATTHPNVDTLTYDEGPDTPVVSASVGKTFLWPILGQDPR</sequence>
<gene>
    <name evidence="2" type="ORF">Z520_05165</name>
</gene>
<dbReference type="InterPro" id="IPR024526">
    <property type="entry name" value="DUF3807"/>
</dbReference>
<dbReference type="OrthoDB" id="5422320at2759"/>
<reference evidence="2 3" key="1">
    <citation type="submission" date="2015-01" db="EMBL/GenBank/DDBJ databases">
        <title>The Genome Sequence of Fonsecaea multimorphosa CBS 102226.</title>
        <authorList>
            <consortium name="The Broad Institute Genomics Platform"/>
            <person name="Cuomo C."/>
            <person name="de Hoog S."/>
            <person name="Gorbushina A."/>
            <person name="Stielow B."/>
            <person name="Teixiera M."/>
            <person name="Abouelleil A."/>
            <person name="Chapman S.B."/>
            <person name="Priest M."/>
            <person name="Young S.K."/>
            <person name="Wortman J."/>
            <person name="Nusbaum C."/>
            <person name="Birren B."/>
        </authorList>
    </citation>
    <scope>NUCLEOTIDE SEQUENCE [LARGE SCALE GENOMIC DNA]</scope>
    <source>
        <strain evidence="2 3">CBS 102226</strain>
    </source>
</reference>
<dbReference type="VEuPathDB" id="FungiDB:Z520_05165"/>
<keyword evidence="3" id="KW-1185">Reference proteome</keyword>
<feature type="region of interest" description="Disordered" evidence="1">
    <location>
        <begin position="37"/>
        <end position="56"/>
    </location>
</feature>
<dbReference type="PANTHER" id="PTHR40642">
    <property type="entry name" value="YALI0F31295P"/>
    <property type="match status" value="1"/>
</dbReference>
<evidence type="ECO:0000313" key="3">
    <source>
        <dbReference type="Proteomes" id="UP000053411"/>
    </source>
</evidence>
<organism evidence="2 3">
    <name type="scientific">Fonsecaea multimorphosa CBS 102226</name>
    <dbReference type="NCBI Taxonomy" id="1442371"/>
    <lineage>
        <taxon>Eukaryota</taxon>
        <taxon>Fungi</taxon>
        <taxon>Dikarya</taxon>
        <taxon>Ascomycota</taxon>
        <taxon>Pezizomycotina</taxon>
        <taxon>Eurotiomycetes</taxon>
        <taxon>Chaetothyriomycetidae</taxon>
        <taxon>Chaetothyriales</taxon>
        <taxon>Herpotrichiellaceae</taxon>
        <taxon>Fonsecaea</taxon>
    </lineage>
</organism>
<accession>A0A0D2H9Y9</accession>
<dbReference type="PANTHER" id="PTHR40642:SF1">
    <property type="entry name" value="YALI0F31295P"/>
    <property type="match status" value="1"/>
</dbReference>